<proteinExistence type="predicted"/>
<organism evidence="1 2">
    <name type="scientific">Crossiella cryophila</name>
    <dbReference type="NCBI Taxonomy" id="43355"/>
    <lineage>
        <taxon>Bacteria</taxon>
        <taxon>Bacillati</taxon>
        <taxon>Actinomycetota</taxon>
        <taxon>Actinomycetes</taxon>
        <taxon>Pseudonocardiales</taxon>
        <taxon>Pseudonocardiaceae</taxon>
        <taxon>Crossiella</taxon>
    </lineage>
</organism>
<accession>A0A7W7CF33</accession>
<dbReference type="RefSeq" id="WP_185005676.1">
    <property type="nucleotide sequence ID" value="NZ_BAAAUI010000019.1"/>
</dbReference>
<reference evidence="1 2" key="1">
    <citation type="submission" date="2020-08" db="EMBL/GenBank/DDBJ databases">
        <title>Sequencing the genomes of 1000 actinobacteria strains.</title>
        <authorList>
            <person name="Klenk H.-P."/>
        </authorList>
    </citation>
    <scope>NUCLEOTIDE SEQUENCE [LARGE SCALE GENOMIC DNA]</scope>
    <source>
        <strain evidence="1 2">DSM 44230</strain>
    </source>
</reference>
<comment type="caution">
    <text evidence="1">The sequence shown here is derived from an EMBL/GenBank/DDBJ whole genome shotgun (WGS) entry which is preliminary data.</text>
</comment>
<name>A0A7W7CF33_9PSEU</name>
<evidence type="ECO:0000313" key="1">
    <source>
        <dbReference type="EMBL" id="MBB4679994.1"/>
    </source>
</evidence>
<dbReference type="EMBL" id="JACHMH010000001">
    <property type="protein sequence ID" value="MBB4679994.1"/>
    <property type="molecule type" value="Genomic_DNA"/>
</dbReference>
<keyword evidence="2" id="KW-1185">Reference proteome</keyword>
<evidence type="ECO:0000313" key="2">
    <source>
        <dbReference type="Proteomes" id="UP000533598"/>
    </source>
</evidence>
<dbReference type="Proteomes" id="UP000533598">
    <property type="component" value="Unassembled WGS sequence"/>
</dbReference>
<dbReference type="AlphaFoldDB" id="A0A7W7CF33"/>
<gene>
    <name evidence="1" type="ORF">HNR67_006112</name>
</gene>
<sequence length="158" mass="16338">MYTLRAAIAVEPVLLALVGPVAEAHAVPLGQDLFLLPVSYEFIKAATIPGAAELAVFWRAPLGFGAALAACSALGPVAFVEAEIFGGAGTQTAQVWDGGQVVLGPVHLAEKEESGPLGSPISQALRHLGVVKGEHHDEFAAVGLGRHRSTEQWLPSTG</sequence>
<protein>
    <submittedName>
        <fullName evidence="1">Uncharacterized protein</fullName>
    </submittedName>
</protein>